<evidence type="ECO:0000313" key="2">
    <source>
        <dbReference type="Proteomes" id="UP000054600"/>
    </source>
</evidence>
<dbReference type="InterPro" id="IPR011990">
    <property type="entry name" value="TPR-like_helical_dom_sf"/>
</dbReference>
<comment type="caution">
    <text evidence="1">The sequence shown here is derived from an EMBL/GenBank/DDBJ whole genome shotgun (WGS) entry which is preliminary data.</text>
</comment>
<dbReference type="RefSeq" id="WP_018578631.1">
    <property type="nucleotide sequence ID" value="NZ_KB892436.1"/>
</dbReference>
<dbReference type="Gene3D" id="1.25.40.10">
    <property type="entry name" value="Tetratricopeptide repeat domain"/>
    <property type="match status" value="1"/>
</dbReference>
<dbReference type="AlphaFoldDB" id="A0A0W0YQJ2"/>
<dbReference type="EMBL" id="LNYW01000049">
    <property type="protein sequence ID" value="KTD59186.1"/>
    <property type="molecule type" value="Genomic_DNA"/>
</dbReference>
<evidence type="ECO:0008006" key="3">
    <source>
        <dbReference type="Google" id="ProtNLM"/>
    </source>
</evidence>
<dbReference type="Gene3D" id="1.20.58.320">
    <property type="entry name" value="TPR-like"/>
    <property type="match status" value="1"/>
</dbReference>
<keyword evidence="2" id="KW-1185">Reference proteome</keyword>
<dbReference type="eggNOG" id="COG3803">
    <property type="taxonomic scope" value="Bacteria"/>
</dbReference>
<dbReference type="STRING" id="1122169.Lsha_1882"/>
<dbReference type="PATRIC" id="fig|1122169.6.peg.2157"/>
<dbReference type="Pfam" id="PF06041">
    <property type="entry name" value="DUF924"/>
    <property type="match status" value="1"/>
</dbReference>
<accession>A0A0W0YQJ2</accession>
<name>A0A0W0YQJ2_9GAMM</name>
<sequence>MNAETILNFWFNDLTPEQWWQKDPDLDRMITSRFTSVHHKASLGELADWRHTVSGCLAEIIILDQFSRNIFRNKPQSFAYDGMALILAQEAIRRGIPAQLPTVQRTFMYLPFMHSESMAIHHQALKLFSEPGLEYNLDFEKQHASIIERFGRYPHRNLILGRQSSKEEKLFLLEHPGF</sequence>
<organism evidence="1 2">
    <name type="scientific">Legionella shakespearei DSM 23087</name>
    <dbReference type="NCBI Taxonomy" id="1122169"/>
    <lineage>
        <taxon>Bacteria</taxon>
        <taxon>Pseudomonadati</taxon>
        <taxon>Pseudomonadota</taxon>
        <taxon>Gammaproteobacteria</taxon>
        <taxon>Legionellales</taxon>
        <taxon>Legionellaceae</taxon>
        <taxon>Legionella</taxon>
    </lineage>
</organism>
<evidence type="ECO:0000313" key="1">
    <source>
        <dbReference type="EMBL" id="KTD59186.1"/>
    </source>
</evidence>
<dbReference type="SUPFAM" id="SSF48452">
    <property type="entry name" value="TPR-like"/>
    <property type="match status" value="1"/>
</dbReference>
<dbReference type="OrthoDB" id="7593450at2"/>
<proteinExistence type="predicted"/>
<gene>
    <name evidence="1" type="ORF">Lsha_1882</name>
</gene>
<protein>
    <recommendedName>
        <fullName evidence="3">Transmembrane protein</fullName>
    </recommendedName>
</protein>
<dbReference type="Proteomes" id="UP000054600">
    <property type="component" value="Unassembled WGS sequence"/>
</dbReference>
<reference evidence="1 2" key="1">
    <citation type="submission" date="2015-11" db="EMBL/GenBank/DDBJ databases">
        <title>Genomic analysis of 38 Legionella species identifies large and diverse effector repertoires.</title>
        <authorList>
            <person name="Burstein D."/>
            <person name="Amaro F."/>
            <person name="Zusman T."/>
            <person name="Lifshitz Z."/>
            <person name="Cohen O."/>
            <person name="Gilbert J.A."/>
            <person name="Pupko T."/>
            <person name="Shuman H.A."/>
            <person name="Segal G."/>
        </authorList>
    </citation>
    <scope>NUCLEOTIDE SEQUENCE [LARGE SCALE GENOMIC DNA]</scope>
    <source>
        <strain evidence="1 2">ATCC 49655</strain>
    </source>
</reference>
<dbReference type="InterPro" id="IPR010323">
    <property type="entry name" value="DUF924"/>
</dbReference>